<evidence type="ECO:0000313" key="2">
    <source>
        <dbReference type="EMBL" id="SDU75724.1"/>
    </source>
</evidence>
<accession>A0AAX2DJB4</accession>
<reference evidence="2 3" key="1">
    <citation type="submission" date="2016-10" db="EMBL/GenBank/DDBJ databases">
        <authorList>
            <person name="Varghese N."/>
            <person name="Submissions S."/>
        </authorList>
    </citation>
    <scope>NUCLEOTIDE SEQUENCE [LARGE SCALE GENOMIC DNA]</scope>
    <source>
        <strain evidence="2 3">DSM 16733</strain>
    </source>
</reference>
<name>A0AAX2DJB4_9PSED</name>
<organism evidence="2 3">
    <name type="scientific">Pseudomonas mediterranea</name>
    <dbReference type="NCBI Taxonomy" id="183795"/>
    <lineage>
        <taxon>Bacteria</taxon>
        <taxon>Pseudomonadati</taxon>
        <taxon>Pseudomonadota</taxon>
        <taxon>Gammaproteobacteria</taxon>
        <taxon>Pseudomonadales</taxon>
        <taxon>Pseudomonadaceae</taxon>
        <taxon>Pseudomonas</taxon>
    </lineage>
</organism>
<evidence type="ECO:0000256" key="1">
    <source>
        <dbReference type="SAM" id="MobiDB-lite"/>
    </source>
</evidence>
<dbReference type="EMBL" id="LT629790">
    <property type="protein sequence ID" value="SDU75724.1"/>
    <property type="molecule type" value="Genomic_DNA"/>
</dbReference>
<feature type="compositionally biased region" description="Polar residues" evidence="1">
    <location>
        <begin position="39"/>
        <end position="51"/>
    </location>
</feature>
<dbReference type="Proteomes" id="UP000183772">
    <property type="component" value="Chromosome I"/>
</dbReference>
<evidence type="ECO:0000313" key="3">
    <source>
        <dbReference type="Proteomes" id="UP000183772"/>
    </source>
</evidence>
<gene>
    <name evidence="2" type="ORF">SAMN05216476_5495</name>
</gene>
<feature type="region of interest" description="Disordered" evidence="1">
    <location>
        <begin position="31"/>
        <end position="51"/>
    </location>
</feature>
<proteinExistence type="predicted"/>
<sequence length="51" mass="5686">MSHPEIIFIQTDNNLFPIPQRCGMLSKLILNKNPKKGRSTTGDSDSLNGTR</sequence>
<keyword evidence="3" id="KW-1185">Reference proteome</keyword>
<dbReference type="AlphaFoldDB" id="A0AAX2DJB4"/>
<protein>
    <submittedName>
        <fullName evidence="2">Uncharacterized protein</fullName>
    </submittedName>
</protein>